<gene>
    <name evidence="1" type="ORF">EAE97_004428</name>
</gene>
<comment type="caution">
    <text evidence="1">The sequence shown here is derived from an EMBL/GenBank/DDBJ whole genome shotgun (WGS) entry which is preliminary data.</text>
</comment>
<name>A0A9P5M7M3_9HELO</name>
<evidence type="ECO:0000313" key="1">
    <source>
        <dbReference type="EMBL" id="KAF7947179.1"/>
    </source>
</evidence>
<keyword evidence="2" id="KW-1185">Reference proteome</keyword>
<organism evidence="1 2">
    <name type="scientific">Botrytis byssoidea</name>
    <dbReference type="NCBI Taxonomy" id="139641"/>
    <lineage>
        <taxon>Eukaryota</taxon>
        <taxon>Fungi</taxon>
        <taxon>Dikarya</taxon>
        <taxon>Ascomycota</taxon>
        <taxon>Pezizomycotina</taxon>
        <taxon>Leotiomycetes</taxon>
        <taxon>Helotiales</taxon>
        <taxon>Sclerotiniaceae</taxon>
        <taxon>Botrytis</taxon>
    </lineage>
</organism>
<dbReference type="Proteomes" id="UP000710849">
    <property type="component" value="Unassembled WGS sequence"/>
</dbReference>
<accession>A0A9P5M7M3</accession>
<dbReference type="AlphaFoldDB" id="A0A9P5M7M3"/>
<proteinExistence type="predicted"/>
<evidence type="ECO:0000313" key="2">
    <source>
        <dbReference type="Proteomes" id="UP000710849"/>
    </source>
</evidence>
<sequence length="84" mass="9604">MREQLRELAKTELGYFKGHYHGIHAVSPGLASLEKCHRPCRPAGSRGIATTNEQTQQLTIDEFSTTKYKTQEQYKQKEVGPLRE</sequence>
<dbReference type="EMBL" id="RCSW01000007">
    <property type="protein sequence ID" value="KAF7947179.1"/>
    <property type="molecule type" value="Genomic_DNA"/>
</dbReference>
<protein>
    <submittedName>
        <fullName evidence="1">Uncharacterized protein</fullName>
    </submittedName>
</protein>
<dbReference type="GeneID" id="62148017"/>
<dbReference type="RefSeq" id="XP_038734384.1">
    <property type="nucleotide sequence ID" value="XM_038874940.1"/>
</dbReference>
<reference evidence="1 2" key="1">
    <citation type="journal article" date="2020" name="Genome Biol. Evol.">
        <title>Comparative genomics of Sclerotiniaceae.</title>
        <authorList>
            <person name="Valero Jimenez C.A."/>
            <person name="Steentjes M."/>
            <person name="Scholten O.E."/>
            <person name="Van Kan J.A.L."/>
        </authorList>
    </citation>
    <scope>NUCLEOTIDE SEQUENCE [LARGE SCALE GENOMIC DNA]</scope>
    <source>
        <strain evidence="1 2">MUCL 94</strain>
    </source>
</reference>